<keyword evidence="3" id="KW-1185">Reference proteome</keyword>
<evidence type="ECO:0000313" key="3">
    <source>
        <dbReference type="Proteomes" id="UP001163046"/>
    </source>
</evidence>
<feature type="region of interest" description="Disordered" evidence="1">
    <location>
        <begin position="1"/>
        <end position="23"/>
    </location>
</feature>
<accession>A0A9W9Z1D6</accession>
<comment type="caution">
    <text evidence="2">The sequence shown here is derived from an EMBL/GenBank/DDBJ whole genome shotgun (WGS) entry which is preliminary data.</text>
</comment>
<evidence type="ECO:0000256" key="1">
    <source>
        <dbReference type="SAM" id="MobiDB-lite"/>
    </source>
</evidence>
<proteinExistence type="predicted"/>
<feature type="region of interest" description="Disordered" evidence="1">
    <location>
        <begin position="101"/>
        <end position="120"/>
    </location>
</feature>
<dbReference type="EMBL" id="MU826831">
    <property type="protein sequence ID" value="KAJ7373366.1"/>
    <property type="molecule type" value="Genomic_DNA"/>
</dbReference>
<organism evidence="2 3">
    <name type="scientific">Desmophyllum pertusum</name>
    <dbReference type="NCBI Taxonomy" id="174260"/>
    <lineage>
        <taxon>Eukaryota</taxon>
        <taxon>Metazoa</taxon>
        <taxon>Cnidaria</taxon>
        <taxon>Anthozoa</taxon>
        <taxon>Hexacorallia</taxon>
        <taxon>Scleractinia</taxon>
        <taxon>Caryophylliina</taxon>
        <taxon>Caryophylliidae</taxon>
        <taxon>Desmophyllum</taxon>
    </lineage>
</organism>
<evidence type="ECO:0000313" key="2">
    <source>
        <dbReference type="EMBL" id="KAJ7373366.1"/>
    </source>
</evidence>
<sequence>MLVREYEEDQRSLKNSTSGSGLREPCLRHSELLPLRKPCKENSSRRNLCPRFWHSVSSIRDTRFISVGEDPFCQIVYYNFIIDSMAMVKAAVQSLGPSSSGLPEWSPQPRGRLVSPQATTAGNGGVDISVSTRYDLANHMQVNTKCDVGLFDQS</sequence>
<protein>
    <submittedName>
        <fullName evidence="2">Uncharacterized protein</fullName>
    </submittedName>
</protein>
<dbReference type="Proteomes" id="UP001163046">
    <property type="component" value="Unassembled WGS sequence"/>
</dbReference>
<name>A0A9W9Z1D6_9CNID</name>
<gene>
    <name evidence="2" type="ORF">OS493_012958</name>
</gene>
<dbReference type="AlphaFoldDB" id="A0A9W9Z1D6"/>
<reference evidence="2" key="1">
    <citation type="submission" date="2023-01" db="EMBL/GenBank/DDBJ databases">
        <title>Genome assembly of the deep-sea coral Lophelia pertusa.</title>
        <authorList>
            <person name="Herrera S."/>
            <person name="Cordes E."/>
        </authorList>
    </citation>
    <scope>NUCLEOTIDE SEQUENCE</scope>
    <source>
        <strain evidence="2">USNM1676648</strain>
        <tissue evidence="2">Polyp</tissue>
    </source>
</reference>